<comment type="caution">
    <text evidence="2">The sequence shown here is derived from an EMBL/GenBank/DDBJ whole genome shotgun (WGS) entry which is preliminary data.</text>
</comment>
<proteinExistence type="predicted"/>
<feature type="compositionally biased region" description="Low complexity" evidence="1">
    <location>
        <begin position="13"/>
        <end position="24"/>
    </location>
</feature>
<gene>
    <name evidence="2" type="ORF">H1R20_g6683</name>
</gene>
<accession>A0A9W8J8J0</accession>
<dbReference type="Proteomes" id="UP001140091">
    <property type="component" value="Unassembled WGS sequence"/>
</dbReference>
<reference evidence="2" key="1">
    <citation type="submission" date="2022-06" db="EMBL/GenBank/DDBJ databases">
        <title>Genome Sequence of Candolleomyces eurysporus.</title>
        <authorList>
            <person name="Buettner E."/>
        </authorList>
    </citation>
    <scope>NUCLEOTIDE SEQUENCE</scope>
    <source>
        <strain evidence="2">VTCC 930004</strain>
    </source>
</reference>
<feature type="compositionally biased region" description="Basic residues" evidence="1">
    <location>
        <begin position="42"/>
        <end position="62"/>
    </location>
</feature>
<evidence type="ECO:0000313" key="2">
    <source>
        <dbReference type="EMBL" id="KAJ2930361.1"/>
    </source>
</evidence>
<dbReference type="EMBL" id="JANBPK010000844">
    <property type="protein sequence ID" value="KAJ2930361.1"/>
    <property type="molecule type" value="Genomic_DNA"/>
</dbReference>
<dbReference type="AlphaFoldDB" id="A0A9W8J8J0"/>
<evidence type="ECO:0000256" key="1">
    <source>
        <dbReference type="SAM" id="MobiDB-lite"/>
    </source>
</evidence>
<feature type="non-terminal residue" evidence="2">
    <location>
        <position position="62"/>
    </location>
</feature>
<feature type="region of interest" description="Disordered" evidence="1">
    <location>
        <begin position="1"/>
        <end position="62"/>
    </location>
</feature>
<evidence type="ECO:0000313" key="3">
    <source>
        <dbReference type="Proteomes" id="UP001140091"/>
    </source>
</evidence>
<organism evidence="2 3">
    <name type="scientific">Candolleomyces eurysporus</name>
    <dbReference type="NCBI Taxonomy" id="2828524"/>
    <lineage>
        <taxon>Eukaryota</taxon>
        <taxon>Fungi</taxon>
        <taxon>Dikarya</taxon>
        <taxon>Basidiomycota</taxon>
        <taxon>Agaricomycotina</taxon>
        <taxon>Agaricomycetes</taxon>
        <taxon>Agaricomycetidae</taxon>
        <taxon>Agaricales</taxon>
        <taxon>Agaricineae</taxon>
        <taxon>Psathyrellaceae</taxon>
        <taxon>Candolleomyces</taxon>
    </lineage>
</organism>
<sequence length="62" mass="7041">MGRKHTSNVERAQASQSSSQPSVSQERKRKKKRQNDEEGTSKKPRKHIATAQARKVRGFVHA</sequence>
<keyword evidence="3" id="KW-1185">Reference proteome</keyword>
<protein>
    <submittedName>
        <fullName evidence="2">Uncharacterized protein</fullName>
    </submittedName>
</protein>
<name>A0A9W8J8J0_9AGAR</name>